<dbReference type="NCBIfam" id="TIGR04123">
    <property type="entry name" value="P_estr_lig_assc"/>
    <property type="match status" value="1"/>
</dbReference>
<dbReference type="Gene3D" id="3.60.21.10">
    <property type="match status" value="1"/>
</dbReference>
<dbReference type="RefSeq" id="WP_143777235.1">
    <property type="nucleotide sequence ID" value="NZ_VKKU01000002.1"/>
</dbReference>
<feature type="domain" description="Calcineurin-like phosphoesterase" evidence="1">
    <location>
        <begin position="27"/>
        <end position="124"/>
    </location>
</feature>
<sequence>MARTFTFGGHSFEIAGDAALYWPAQKMLVVSDLHLEKASAFALGGQMLPPYDSLATLEQVAALVEECRPETVVSLGDNFHDGAGEQRLQGSASALLKELVTAVRWIWVTGNHDPDVQGHWGGETVESLRRGNVIFRHEALDAEEGPEISGHFHPKFRQAVRGRHVSRRCFVRSERKLVMPAFGALTGGLDVRDPALIAAFGCTNMDRIEALVPTRTGIALFTVPASPALAK</sequence>
<dbReference type="Pfam" id="PF00149">
    <property type="entry name" value="Metallophos"/>
    <property type="match status" value="1"/>
</dbReference>
<evidence type="ECO:0000313" key="3">
    <source>
        <dbReference type="Proteomes" id="UP000320160"/>
    </source>
</evidence>
<dbReference type="PANTHER" id="PTHR39323:SF1">
    <property type="entry name" value="BLR1149 PROTEIN"/>
    <property type="match status" value="1"/>
</dbReference>
<proteinExistence type="predicted"/>
<gene>
    <name evidence="2" type="primary">pdeM</name>
    <name evidence="2" type="ORF">FOM92_12810</name>
</gene>
<dbReference type="InterPro" id="IPR026336">
    <property type="entry name" value="PdeM-like"/>
</dbReference>
<keyword evidence="2" id="KW-0436">Ligase</keyword>
<dbReference type="InterPro" id="IPR024173">
    <property type="entry name" value="Pesterase_MJ0037-like"/>
</dbReference>
<dbReference type="GO" id="GO:0004519">
    <property type="term" value="F:endonuclease activity"/>
    <property type="evidence" value="ECO:0007669"/>
    <property type="project" value="UniProtKB-KW"/>
</dbReference>
<accession>A0A553WBE4</accession>
<dbReference type="InterPro" id="IPR004843">
    <property type="entry name" value="Calcineurin-like_PHP"/>
</dbReference>
<name>A0A553WBE4_9SPHN</name>
<dbReference type="AlphaFoldDB" id="A0A553WBE4"/>
<dbReference type="GO" id="GO:0016874">
    <property type="term" value="F:ligase activity"/>
    <property type="evidence" value="ECO:0007669"/>
    <property type="project" value="UniProtKB-KW"/>
</dbReference>
<dbReference type="EC" id="3.1.-.-" evidence="2"/>
<dbReference type="InterPro" id="IPR029052">
    <property type="entry name" value="Metallo-depent_PP-like"/>
</dbReference>
<dbReference type="Proteomes" id="UP000320160">
    <property type="component" value="Unassembled WGS sequence"/>
</dbReference>
<keyword evidence="2" id="KW-0378">Hydrolase</keyword>
<dbReference type="PIRSF" id="PIRSF000887">
    <property type="entry name" value="Pesterase_MJ0037"/>
    <property type="match status" value="1"/>
</dbReference>
<dbReference type="EMBL" id="VKKU01000002">
    <property type="protein sequence ID" value="TSB02015.1"/>
    <property type="molecule type" value="Genomic_DNA"/>
</dbReference>
<dbReference type="GO" id="GO:0016787">
    <property type="term" value="F:hydrolase activity"/>
    <property type="evidence" value="ECO:0007669"/>
    <property type="project" value="UniProtKB-KW"/>
</dbReference>
<dbReference type="SUPFAM" id="SSF56300">
    <property type="entry name" value="Metallo-dependent phosphatases"/>
    <property type="match status" value="1"/>
</dbReference>
<reference evidence="2 3" key="1">
    <citation type="submission" date="2019-07" db="EMBL/GenBank/DDBJ databases">
        <authorList>
            <person name="Park M."/>
        </authorList>
    </citation>
    <scope>NUCLEOTIDE SEQUENCE [LARGE SCALE GENOMIC DNA]</scope>
    <source>
        <strain evidence="2 3">KCTC32445</strain>
    </source>
</reference>
<keyword evidence="2" id="KW-0255">Endonuclease</keyword>
<evidence type="ECO:0000259" key="1">
    <source>
        <dbReference type="Pfam" id="PF00149"/>
    </source>
</evidence>
<organism evidence="2 3">
    <name type="scientific">Sphingorhabdus contaminans</name>
    <dbReference type="NCBI Taxonomy" id="1343899"/>
    <lineage>
        <taxon>Bacteria</taxon>
        <taxon>Pseudomonadati</taxon>
        <taxon>Pseudomonadota</taxon>
        <taxon>Alphaproteobacteria</taxon>
        <taxon>Sphingomonadales</taxon>
        <taxon>Sphingomonadaceae</taxon>
        <taxon>Sphingorhabdus</taxon>
    </lineage>
</organism>
<protein>
    <submittedName>
        <fullName evidence="2">Ligase-associated DNA damage response endonuclease PdeM</fullName>
        <ecNumber evidence="2">3.1.-.-</ecNumber>
    </submittedName>
</protein>
<keyword evidence="2" id="KW-0540">Nuclease</keyword>
<evidence type="ECO:0000313" key="2">
    <source>
        <dbReference type="EMBL" id="TSB02015.1"/>
    </source>
</evidence>
<dbReference type="PANTHER" id="PTHR39323">
    <property type="entry name" value="BLR1149 PROTEIN"/>
    <property type="match status" value="1"/>
</dbReference>
<keyword evidence="3" id="KW-1185">Reference proteome</keyword>
<comment type="caution">
    <text evidence="2">The sequence shown here is derived from an EMBL/GenBank/DDBJ whole genome shotgun (WGS) entry which is preliminary data.</text>
</comment>
<dbReference type="OrthoDB" id="9795838at2"/>